<sequence>MKQAVINKLNNFFSLQPVEKAWVFGSYSRGEETRESDIDILVRFDPHTTITLFKYAGMINSLRQLLHKRIDLTEEGQLKDFAEEAANTDKILIYERKN</sequence>
<keyword evidence="6" id="KW-0547">Nucleotide-binding</keyword>
<dbReference type="Gene3D" id="3.30.460.10">
    <property type="entry name" value="Beta Polymerase, domain 2"/>
    <property type="match status" value="1"/>
</dbReference>
<dbReference type="PANTHER" id="PTHR33571:SF14">
    <property type="entry name" value="PROTEIN ADENYLYLTRANSFERASE MJ0435-RELATED"/>
    <property type="match status" value="1"/>
</dbReference>
<evidence type="ECO:0000259" key="10">
    <source>
        <dbReference type="Pfam" id="PF01909"/>
    </source>
</evidence>
<dbReference type="InterPro" id="IPR002934">
    <property type="entry name" value="Polymerase_NTP_transf_dom"/>
</dbReference>
<dbReference type="InterPro" id="IPR052038">
    <property type="entry name" value="Type-VII_TA_antitoxin"/>
</dbReference>
<evidence type="ECO:0000256" key="4">
    <source>
        <dbReference type="ARBA" id="ARBA00022695"/>
    </source>
</evidence>
<evidence type="ECO:0000256" key="1">
    <source>
        <dbReference type="ARBA" id="ARBA00001946"/>
    </source>
</evidence>
<name>A0A5J4QU86_9ZZZZ</name>
<evidence type="ECO:0000256" key="3">
    <source>
        <dbReference type="ARBA" id="ARBA00022679"/>
    </source>
</evidence>
<evidence type="ECO:0000256" key="2">
    <source>
        <dbReference type="ARBA" id="ARBA00022649"/>
    </source>
</evidence>
<accession>A0A5J4QU86</accession>
<evidence type="ECO:0000313" key="11">
    <source>
        <dbReference type="EMBL" id="KAA6324480.1"/>
    </source>
</evidence>
<protein>
    <recommendedName>
        <fullName evidence="10">Polymerase nucleotidyl transferase domain-containing protein</fullName>
    </recommendedName>
</protein>
<evidence type="ECO:0000256" key="8">
    <source>
        <dbReference type="ARBA" id="ARBA00022842"/>
    </source>
</evidence>
<proteinExistence type="inferred from homology"/>
<comment type="cofactor">
    <cofactor evidence="1">
        <name>Mg(2+)</name>
        <dbReference type="ChEBI" id="CHEBI:18420"/>
    </cofactor>
</comment>
<keyword evidence="4" id="KW-0548">Nucleotidyltransferase</keyword>
<dbReference type="CDD" id="cd05403">
    <property type="entry name" value="NT_KNTase_like"/>
    <property type="match status" value="1"/>
</dbReference>
<evidence type="ECO:0000256" key="6">
    <source>
        <dbReference type="ARBA" id="ARBA00022741"/>
    </source>
</evidence>
<dbReference type="EMBL" id="SNRY01002564">
    <property type="protein sequence ID" value="KAA6324480.1"/>
    <property type="molecule type" value="Genomic_DNA"/>
</dbReference>
<dbReference type="GO" id="GO:0046872">
    <property type="term" value="F:metal ion binding"/>
    <property type="evidence" value="ECO:0007669"/>
    <property type="project" value="UniProtKB-KW"/>
</dbReference>
<dbReference type="AlphaFoldDB" id="A0A5J4QU86"/>
<dbReference type="GO" id="GO:0016779">
    <property type="term" value="F:nucleotidyltransferase activity"/>
    <property type="evidence" value="ECO:0007669"/>
    <property type="project" value="UniProtKB-KW"/>
</dbReference>
<feature type="domain" description="Polymerase nucleotidyl transferase" evidence="10">
    <location>
        <begin position="8"/>
        <end position="83"/>
    </location>
</feature>
<keyword evidence="5" id="KW-0479">Metal-binding</keyword>
<dbReference type="SUPFAM" id="SSF81301">
    <property type="entry name" value="Nucleotidyltransferase"/>
    <property type="match status" value="1"/>
</dbReference>
<comment type="caution">
    <text evidence="11">The sequence shown here is derived from an EMBL/GenBank/DDBJ whole genome shotgun (WGS) entry which is preliminary data.</text>
</comment>
<evidence type="ECO:0000256" key="9">
    <source>
        <dbReference type="ARBA" id="ARBA00038276"/>
    </source>
</evidence>
<comment type="similarity">
    <text evidence="9">Belongs to the MntA antitoxin family.</text>
</comment>
<organism evidence="11">
    <name type="scientific">termite gut metagenome</name>
    <dbReference type="NCBI Taxonomy" id="433724"/>
    <lineage>
        <taxon>unclassified sequences</taxon>
        <taxon>metagenomes</taxon>
        <taxon>organismal metagenomes</taxon>
    </lineage>
</organism>
<dbReference type="Pfam" id="PF01909">
    <property type="entry name" value="NTP_transf_2"/>
    <property type="match status" value="1"/>
</dbReference>
<gene>
    <name evidence="11" type="ORF">EZS27_026202</name>
</gene>
<evidence type="ECO:0000256" key="7">
    <source>
        <dbReference type="ARBA" id="ARBA00022840"/>
    </source>
</evidence>
<dbReference type="PANTHER" id="PTHR33571">
    <property type="entry name" value="SSL8005 PROTEIN"/>
    <property type="match status" value="1"/>
</dbReference>
<reference evidence="11" key="1">
    <citation type="submission" date="2019-03" db="EMBL/GenBank/DDBJ databases">
        <title>Single cell metagenomics reveals metabolic interactions within the superorganism composed of flagellate Streblomastix strix and complex community of Bacteroidetes bacteria on its surface.</title>
        <authorList>
            <person name="Treitli S.C."/>
            <person name="Kolisko M."/>
            <person name="Husnik F."/>
            <person name="Keeling P."/>
            <person name="Hampl V."/>
        </authorList>
    </citation>
    <scope>NUCLEOTIDE SEQUENCE</scope>
    <source>
        <strain evidence="11">STM</strain>
    </source>
</reference>
<evidence type="ECO:0000256" key="5">
    <source>
        <dbReference type="ARBA" id="ARBA00022723"/>
    </source>
</evidence>
<keyword evidence="7" id="KW-0067">ATP-binding</keyword>
<dbReference type="InterPro" id="IPR043519">
    <property type="entry name" value="NT_sf"/>
</dbReference>
<keyword evidence="3" id="KW-0808">Transferase</keyword>
<dbReference type="GO" id="GO:0005524">
    <property type="term" value="F:ATP binding"/>
    <property type="evidence" value="ECO:0007669"/>
    <property type="project" value="UniProtKB-KW"/>
</dbReference>
<keyword evidence="2" id="KW-1277">Toxin-antitoxin system</keyword>
<keyword evidence="8" id="KW-0460">Magnesium</keyword>